<sequence>MPPAMYDPIHCSNPKCGAILNPFCQVDFVQKAWVCPFCLVRNVFPQHYHGMSENNMPMELIPTFSTIEYTLPRAPPHPPVFIFVVDTCLEPEDMQSLKDSLIMSLDLMPRDALVGLISFGTNVQVHELAPQDGFTRAYVFRGSKDHETKEIETLLGLHNAPVQGNPQNPQQAQPATPKVGRFVQPLDSCDFVLTSIIEELQPDPWAVPQGHRPTRSTGAAMAVAVGILESMYPNMGAKVLSFIGGVCTEGPGQCAAPLLSETIRTHTDIEKDNLPFMRKAVKYYNSLAARTAKNGHAVDIYSCALDQTGLAEMKSLCNFTGGHLVLGDSFTSSLFKQTYAKVFQKNSKGEYEMAFNASMDVKCSPQMKICGVIGTCISNEQQGSSVSENEIGIGETSSWKICGLDPMTTMALFFEVSNPHTQPIQSQSGMVQIITSYQACNGTKRVRVTTTARTWIDVQQNPQYVASGFDQEATTALMARIAVFRAENDEGADILRWLDRMLIRLCQKFGEYNKDQPMSFRLSELFSLYPQFMFHLRRSQFLLVFNNSPDETTYYRNKLVKSDLMDSLVMIQPSLISYSFNAPPAPVMLDSSSIQKDRILLLDSFFHILIWHGQTIAEWRKAGYQEKPEYESFRLLLEEPVKDAKEIIGERFPVPRFIDTDEGGSQARFLLAKVNPSQTHNNAFAYGGDPSTAPVITDDVSLQVFMEHLKKLAVSTSS</sequence>
<accession>A0A0L0G4R7</accession>
<evidence type="ECO:0000256" key="1">
    <source>
        <dbReference type="ARBA" id="ARBA00009210"/>
    </source>
</evidence>
<dbReference type="FunFam" id="3.40.50.410:FF:000008">
    <property type="entry name" value="Protein transport protein SEC23"/>
    <property type="match status" value="1"/>
</dbReference>
<keyword evidence="6 11" id="KW-0931">ER-Golgi transport</keyword>
<dbReference type="Gene3D" id="2.60.40.1670">
    <property type="entry name" value="beta-sandwich domain of Sec23/24"/>
    <property type="match status" value="1"/>
</dbReference>
<evidence type="ECO:0000256" key="11">
    <source>
        <dbReference type="RuleBase" id="RU365030"/>
    </source>
</evidence>
<keyword evidence="7 11" id="KW-0653">Protein transport</keyword>
<dbReference type="Pfam" id="PF08033">
    <property type="entry name" value="Sec23_BS"/>
    <property type="match status" value="1"/>
</dbReference>
<keyword evidence="3 11" id="KW-0479">Metal-binding</keyword>
<feature type="domain" description="Zinc finger Sec23/Sec24-type" evidence="13">
    <location>
        <begin position="8"/>
        <end position="48"/>
    </location>
</feature>
<dbReference type="InterPro" id="IPR029006">
    <property type="entry name" value="ADF-H/Gelsolin-like_dom_sf"/>
</dbReference>
<evidence type="ECO:0000256" key="10">
    <source>
        <dbReference type="ARBA" id="ARBA00025471"/>
    </source>
</evidence>
<dbReference type="Pfam" id="PF04810">
    <property type="entry name" value="zf-Sec23_Sec24"/>
    <property type="match status" value="1"/>
</dbReference>
<organism evidence="17 18">
    <name type="scientific">Sphaeroforma arctica JP610</name>
    <dbReference type="NCBI Taxonomy" id="667725"/>
    <lineage>
        <taxon>Eukaryota</taxon>
        <taxon>Ichthyosporea</taxon>
        <taxon>Ichthyophonida</taxon>
        <taxon>Sphaeroforma</taxon>
    </lineage>
</organism>
<dbReference type="PANTHER" id="PTHR11141:SF0">
    <property type="entry name" value="PROTEIN TRANSPORT PROTEIN SEC23"/>
    <property type="match status" value="1"/>
</dbReference>
<dbReference type="eggNOG" id="KOG1986">
    <property type="taxonomic scope" value="Eukaryota"/>
</dbReference>
<dbReference type="InterPro" id="IPR036180">
    <property type="entry name" value="Gelsolin-like_dom_sf"/>
</dbReference>
<evidence type="ECO:0000256" key="6">
    <source>
        <dbReference type="ARBA" id="ARBA00022892"/>
    </source>
</evidence>
<keyword evidence="11" id="KW-0963">Cytoplasm</keyword>
<dbReference type="InterPro" id="IPR037550">
    <property type="entry name" value="Sec23_C"/>
</dbReference>
<evidence type="ECO:0000256" key="7">
    <source>
        <dbReference type="ARBA" id="ARBA00022927"/>
    </source>
</evidence>
<dbReference type="Gene3D" id="1.20.120.730">
    <property type="entry name" value="Sec23/Sec24 helical domain"/>
    <property type="match status" value="1"/>
</dbReference>
<dbReference type="InterPro" id="IPR037364">
    <property type="entry name" value="Sec23"/>
</dbReference>
<feature type="domain" description="Sec23/Sec24 helical" evidence="15">
    <location>
        <begin position="470"/>
        <end position="568"/>
    </location>
</feature>
<dbReference type="GO" id="GO:0005096">
    <property type="term" value="F:GTPase activator activity"/>
    <property type="evidence" value="ECO:0007669"/>
    <property type="project" value="TreeGrafter"/>
</dbReference>
<evidence type="ECO:0000313" key="18">
    <source>
        <dbReference type="Proteomes" id="UP000054560"/>
    </source>
</evidence>
<dbReference type="Pfam" id="PF04815">
    <property type="entry name" value="Sec23_helical"/>
    <property type="match status" value="1"/>
</dbReference>
<protein>
    <recommendedName>
        <fullName evidence="11">Protein transport protein SEC23</fullName>
    </recommendedName>
</protein>
<dbReference type="Pfam" id="PF04811">
    <property type="entry name" value="Sec23_trunk"/>
    <property type="match status" value="1"/>
</dbReference>
<evidence type="ECO:0000259" key="16">
    <source>
        <dbReference type="Pfam" id="PF08033"/>
    </source>
</evidence>
<dbReference type="SUPFAM" id="SSF53300">
    <property type="entry name" value="vWA-like"/>
    <property type="match status" value="1"/>
</dbReference>
<dbReference type="CDD" id="cd11287">
    <property type="entry name" value="Sec23_C"/>
    <property type="match status" value="1"/>
</dbReference>
<dbReference type="SUPFAM" id="SSF81995">
    <property type="entry name" value="beta-sandwich domain of Sec23/24"/>
    <property type="match status" value="1"/>
</dbReference>
<dbReference type="InterPro" id="IPR006900">
    <property type="entry name" value="Sec23/24_helical_dom"/>
</dbReference>
<dbReference type="InterPro" id="IPR036465">
    <property type="entry name" value="vWFA_dom_sf"/>
</dbReference>
<dbReference type="Gene3D" id="3.40.20.10">
    <property type="entry name" value="Severin"/>
    <property type="match status" value="1"/>
</dbReference>
<proteinExistence type="inferred from homology"/>
<dbReference type="SUPFAM" id="SSF82754">
    <property type="entry name" value="C-terminal, gelsolin-like domain of Sec23/24"/>
    <property type="match status" value="1"/>
</dbReference>
<dbReference type="SUPFAM" id="SSF81811">
    <property type="entry name" value="Helical domain of Sec23/24"/>
    <property type="match status" value="1"/>
</dbReference>
<keyword evidence="18" id="KW-1185">Reference proteome</keyword>
<dbReference type="FunFam" id="1.20.120.730:FF:000005">
    <property type="entry name" value="Protein transport protein SEC23"/>
    <property type="match status" value="1"/>
</dbReference>
<gene>
    <name evidence="17" type="ORF">SARC_03863</name>
</gene>
<dbReference type="Gene3D" id="3.40.50.410">
    <property type="entry name" value="von Willebrand factor, type A domain"/>
    <property type="match status" value="1"/>
</dbReference>
<dbReference type="RefSeq" id="XP_014157806.1">
    <property type="nucleotide sequence ID" value="XM_014302331.1"/>
</dbReference>
<evidence type="ECO:0000259" key="15">
    <source>
        <dbReference type="Pfam" id="PF04815"/>
    </source>
</evidence>
<dbReference type="FunFam" id="2.30.30.380:FF:000001">
    <property type="entry name" value="Protein transport protein SEC23"/>
    <property type="match status" value="1"/>
</dbReference>
<comment type="similarity">
    <text evidence="1 11">Belongs to the SEC23/SEC24 family. SEC23 subfamily.</text>
</comment>
<evidence type="ECO:0000259" key="14">
    <source>
        <dbReference type="Pfam" id="PF04811"/>
    </source>
</evidence>
<dbReference type="InterPro" id="IPR006895">
    <property type="entry name" value="Znf_Sec23_Sec24"/>
</dbReference>
<dbReference type="Gene3D" id="2.30.30.380">
    <property type="entry name" value="Zn-finger domain of Sec23/24"/>
    <property type="match status" value="1"/>
</dbReference>
<dbReference type="GO" id="GO:0090110">
    <property type="term" value="P:COPII-coated vesicle cargo loading"/>
    <property type="evidence" value="ECO:0007669"/>
    <property type="project" value="TreeGrafter"/>
</dbReference>
<dbReference type="GO" id="GO:0008270">
    <property type="term" value="F:zinc ion binding"/>
    <property type="evidence" value="ECO:0007669"/>
    <property type="project" value="InterPro"/>
</dbReference>
<dbReference type="Pfam" id="PF00626">
    <property type="entry name" value="Gelsolin"/>
    <property type="match status" value="1"/>
</dbReference>
<dbReference type="OrthoDB" id="10256289at2759"/>
<evidence type="ECO:0000256" key="8">
    <source>
        <dbReference type="ARBA" id="ARBA00023136"/>
    </source>
</evidence>
<dbReference type="AlphaFoldDB" id="A0A0L0G4R7"/>
<dbReference type="GeneID" id="25904367"/>
<dbReference type="SUPFAM" id="SSF82919">
    <property type="entry name" value="Zn-finger domain of Sec23/24"/>
    <property type="match status" value="1"/>
</dbReference>
<dbReference type="InterPro" id="IPR006896">
    <property type="entry name" value="Sec23/24_trunk_dom"/>
</dbReference>
<dbReference type="InterPro" id="IPR007123">
    <property type="entry name" value="Gelsolin-like_dom"/>
</dbReference>
<evidence type="ECO:0000256" key="5">
    <source>
        <dbReference type="ARBA" id="ARBA00022833"/>
    </source>
</evidence>
<comment type="function">
    <text evidence="10 11">Component of the coat protein complex II (COPII) which promotes the formation of transport vesicles from the endoplasmic reticulum (ER). The coat has two main functions, the physical deformation of the endoplasmic reticulum membrane into vesicles and the selection of cargo molecules.</text>
</comment>
<evidence type="ECO:0000313" key="17">
    <source>
        <dbReference type="EMBL" id="KNC83904.1"/>
    </source>
</evidence>
<evidence type="ECO:0000256" key="2">
    <source>
        <dbReference type="ARBA" id="ARBA00022448"/>
    </source>
</evidence>
<keyword evidence="9 11" id="KW-0968">Cytoplasmic vesicle</keyword>
<feature type="domain" description="Sec23/Sec24 trunk" evidence="14">
    <location>
        <begin position="76"/>
        <end position="343"/>
    </location>
</feature>
<dbReference type="Proteomes" id="UP000054560">
    <property type="component" value="Unassembled WGS sequence"/>
</dbReference>
<dbReference type="FunFam" id="3.40.20.10:FF:000003">
    <property type="entry name" value="Protein transport protein SEC23"/>
    <property type="match status" value="1"/>
</dbReference>
<evidence type="ECO:0000256" key="4">
    <source>
        <dbReference type="ARBA" id="ARBA00022824"/>
    </source>
</evidence>
<dbReference type="GO" id="GO:0030127">
    <property type="term" value="C:COPII vesicle coat"/>
    <property type="evidence" value="ECO:0007669"/>
    <property type="project" value="InterPro"/>
</dbReference>
<dbReference type="GO" id="GO:0005789">
    <property type="term" value="C:endoplasmic reticulum membrane"/>
    <property type="evidence" value="ECO:0007669"/>
    <property type="project" value="UniProtKB-SubCell"/>
</dbReference>
<dbReference type="STRING" id="667725.A0A0L0G4R7"/>
<dbReference type="GO" id="GO:0070971">
    <property type="term" value="C:endoplasmic reticulum exit site"/>
    <property type="evidence" value="ECO:0007669"/>
    <property type="project" value="TreeGrafter"/>
</dbReference>
<evidence type="ECO:0000256" key="3">
    <source>
        <dbReference type="ARBA" id="ARBA00022723"/>
    </source>
</evidence>
<keyword evidence="8 11" id="KW-0472">Membrane</keyword>
<comment type="subcellular location">
    <subcellularLocation>
        <location evidence="11">Cytoplasmic vesicle</location>
        <location evidence="11">COPII-coated vesicle membrane</location>
        <topology evidence="11">Peripheral membrane protein</topology>
        <orientation evidence="11">Cytoplasmic side</orientation>
    </subcellularLocation>
    <subcellularLocation>
        <location evidence="11">Endoplasmic reticulum membrane</location>
        <topology evidence="11">Peripheral membrane protein</topology>
        <orientation evidence="11">Cytoplasmic side</orientation>
    </subcellularLocation>
</comment>
<keyword evidence="5 11" id="KW-0862">Zinc</keyword>
<dbReference type="InterPro" id="IPR012990">
    <property type="entry name" value="Beta-sandwich_Sec23_24"/>
</dbReference>
<evidence type="ECO:0000256" key="9">
    <source>
        <dbReference type="ARBA" id="ARBA00023329"/>
    </source>
</evidence>
<name>A0A0L0G4R7_9EUKA</name>
<dbReference type="InterPro" id="IPR036175">
    <property type="entry name" value="Sec23/24_helical_dom_sf"/>
</dbReference>
<dbReference type="PANTHER" id="PTHR11141">
    <property type="entry name" value="PROTEIN TRANSPORT PROTEIN SEC23"/>
    <property type="match status" value="1"/>
</dbReference>
<evidence type="ECO:0000259" key="13">
    <source>
        <dbReference type="Pfam" id="PF04810"/>
    </source>
</evidence>
<dbReference type="InterPro" id="IPR036174">
    <property type="entry name" value="Znf_Sec23_Sec24_sf"/>
</dbReference>
<keyword evidence="4 11" id="KW-0256">Endoplasmic reticulum</keyword>
<evidence type="ECO:0000259" key="12">
    <source>
        <dbReference type="Pfam" id="PF00626"/>
    </source>
</evidence>
<dbReference type="GO" id="GO:0006886">
    <property type="term" value="P:intracellular protein transport"/>
    <property type="evidence" value="ECO:0007669"/>
    <property type="project" value="InterPro"/>
</dbReference>
<keyword evidence="2 11" id="KW-0813">Transport</keyword>
<feature type="domain" description="Gelsolin-like" evidence="12">
    <location>
        <begin position="583"/>
        <end position="670"/>
    </location>
</feature>
<reference evidence="17 18" key="1">
    <citation type="submission" date="2011-02" db="EMBL/GenBank/DDBJ databases">
        <title>The Genome Sequence of Sphaeroforma arctica JP610.</title>
        <authorList>
            <consortium name="The Broad Institute Genome Sequencing Platform"/>
            <person name="Russ C."/>
            <person name="Cuomo C."/>
            <person name="Young S.K."/>
            <person name="Zeng Q."/>
            <person name="Gargeya S."/>
            <person name="Alvarado L."/>
            <person name="Berlin A."/>
            <person name="Chapman S.B."/>
            <person name="Chen Z."/>
            <person name="Freedman E."/>
            <person name="Gellesch M."/>
            <person name="Goldberg J."/>
            <person name="Griggs A."/>
            <person name="Gujja S."/>
            <person name="Heilman E."/>
            <person name="Heiman D."/>
            <person name="Howarth C."/>
            <person name="Mehta T."/>
            <person name="Neiman D."/>
            <person name="Pearson M."/>
            <person name="Roberts A."/>
            <person name="Saif S."/>
            <person name="Shea T."/>
            <person name="Shenoy N."/>
            <person name="Sisk P."/>
            <person name="Stolte C."/>
            <person name="Sykes S."/>
            <person name="White J."/>
            <person name="Yandava C."/>
            <person name="Burger G."/>
            <person name="Gray M.W."/>
            <person name="Holland P.W.H."/>
            <person name="King N."/>
            <person name="Lang F.B.F."/>
            <person name="Roger A.J."/>
            <person name="Ruiz-Trillo I."/>
            <person name="Haas B."/>
            <person name="Nusbaum C."/>
            <person name="Birren B."/>
        </authorList>
    </citation>
    <scope>NUCLEOTIDE SEQUENCE [LARGE SCALE GENOMIC DNA]</scope>
    <source>
        <strain evidence="17 18">JP610</strain>
    </source>
</reference>
<feature type="domain" description="Sec23/Sec24 beta-sandwich" evidence="16">
    <location>
        <begin position="354"/>
        <end position="455"/>
    </location>
</feature>
<dbReference type="EMBL" id="KQ241802">
    <property type="protein sequence ID" value="KNC83904.1"/>
    <property type="molecule type" value="Genomic_DNA"/>
</dbReference>